<dbReference type="EMBL" id="CAXAJV020001300">
    <property type="protein sequence ID" value="CAL7951217.1"/>
    <property type="molecule type" value="Genomic_DNA"/>
</dbReference>
<evidence type="ECO:0000256" key="2">
    <source>
        <dbReference type="SAM" id="SignalP"/>
    </source>
</evidence>
<gene>
    <name evidence="3" type="ORF">XYLVIOL_LOCUS10423</name>
</gene>
<feature type="compositionally biased region" description="Basic and acidic residues" evidence="1">
    <location>
        <begin position="218"/>
        <end position="233"/>
    </location>
</feature>
<protein>
    <submittedName>
        <fullName evidence="3">Uncharacterized protein</fullName>
    </submittedName>
</protein>
<reference evidence="3 4" key="1">
    <citation type="submission" date="2024-08" db="EMBL/GenBank/DDBJ databases">
        <authorList>
            <person name="Will J Nash"/>
            <person name="Angela Man"/>
            <person name="Seanna McTaggart"/>
            <person name="Kendall Baker"/>
            <person name="Tom Barker"/>
            <person name="Leah Catchpole"/>
            <person name="Alex Durrant"/>
            <person name="Karim Gharbi"/>
            <person name="Naomi Irish"/>
            <person name="Gemy Kaithakottil"/>
            <person name="Debby Ku"/>
            <person name="Aaliyah Providence"/>
            <person name="Felix Shaw"/>
            <person name="David Swarbreck"/>
            <person name="Chris Watkins"/>
            <person name="Ann M. McCartney"/>
            <person name="Giulio Formenti"/>
            <person name="Alice Mouton"/>
            <person name="Noel Vella"/>
            <person name="Bjorn M von Reumont"/>
            <person name="Adriana Vella"/>
            <person name="Wilfried Haerty"/>
        </authorList>
    </citation>
    <scope>NUCLEOTIDE SEQUENCE [LARGE SCALE GENOMIC DNA]</scope>
</reference>
<proteinExistence type="predicted"/>
<evidence type="ECO:0000256" key="1">
    <source>
        <dbReference type="SAM" id="MobiDB-lite"/>
    </source>
</evidence>
<dbReference type="Proteomes" id="UP001642520">
    <property type="component" value="Unassembled WGS sequence"/>
</dbReference>
<keyword evidence="2" id="KW-0732">Signal</keyword>
<feature type="signal peptide" evidence="2">
    <location>
        <begin position="1"/>
        <end position="24"/>
    </location>
</feature>
<feature type="chain" id="PRO_5047122509" evidence="2">
    <location>
        <begin position="25"/>
        <end position="282"/>
    </location>
</feature>
<evidence type="ECO:0000313" key="3">
    <source>
        <dbReference type="EMBL" id="CAL7951217.1"/>
    </source>
</evidence>
<sequence length="282" mass="31994">MSRVAVPRALFCLSAFFFSTCSKASTSYTLADDCLEFDVEELEDYLSKLNFENVPTIDMMIGGFKCPVTALPFGALKSDWARLLLLRNAQPRESVLFEKLGRLFRILAIAYFRMEERFDIEQFGSRSTSSLNVSSTHETTVSVHSGKLDNSIIEFTTVSNQNTLRNSLIPNVSRAKVKKPMIQKKVPSDNGFWKYSVISRGGTRTSSVPMSTSDMEETDRSKESSTKSEKRESLNVSTDKSWPFRWFYNFGREDKNESRNDAVKSPGIDIRCNEKILCKGKE</sequence>
<feature type="compositionally biased region" description="Polar residues" evidence="1">
    <location>
        <begin position="202"/>
        <end position="213"/>
    </location>
</feature>
<name>A0ABP1PFX6_XYLVO</name>
<feature type="region of interest" description="Disordered" evidence="1">
    <location>
        <begin position="202"/>
        <end position="237"/>
    </location>
</feature>
<keyword evidence="4" id="KW-1185">Reference proteome</keyword>
<comment type="caution">
    <text evidence="3">The sequence shown here is derived from an EMBL/GenBank/DDBJ whole genome shotgun (WGS) entry which is preliminary data.</text>
</comment>
<organism evidence="3 4">
    <name type="scientific">Xylocopa violacea</name>
    <name type="common">Violet carpenter bee</name>
    <name type="synonym">Apis violacea</name>
    <dbReference type="NCBI Taxonomy" id="135666"/>
    <lineage>
        <taxon>Eukaryota</taxon>
        <taxon>Metazoa</taxon>
        <taxon>Ecdysozoa</taxon>
        <taxon>Arthropoda</taxon>
        <taxon>Hexapoda</taxon>
        <taxon>Insecta</taxon>
        <taxon>Pterygota</taxon>
        <taxon>Neoptera</taxon>
        <taxon>Endopterygota</taxon>
        <taxon>Hymenoptera</taxon>
        <taxon>Apocrita</taxon>
        <taxon>Aculeata</taxon>
        <taxon>Apoidea</taxon>
        <taxon>Anthophila</taxon>
        <taxon>Apidae</taxon>
        <taxon>Xylocopa</taxon>
        <taxon>Xylocopa</taxon>
    </lineage>
</organism>
<evidence type="ECO:0000313" key="4">
    <source>
        <dbReference type="Proteomes" id="UP001642520"/>
    </source>
</evidence>
<accession>A0ABP1PFX6</accession>